<dbReference type="HOGENOM" id="CLU_943538_0_0_1"/>
<evidence type="ECO:0000313" key="4">
    <source>
        <dbReference type="Proteomes" id="UP000029867"/>
    </source>
</evidence>
<reference evidence="4" key="1">
    <citation type="journal article" date="2014" name="Microb. Cell Fact.">
        <title>Exploiting Issatchenkia orientalis SD108 for succinic acid production.</title>
        <authorList>
            <person name="Xiao H."/>
            <person name="Shao Z."/>
            <person name="Jiang Y."/>
            <person name="Dole S."/>
            <person name="Zhao H."/>
        </authorList>
    </citation>
    <scope>NUCLEOTIDE SEQUENCE [LARGE SCALE GENOMIC DNA]</scope>
    <source>
        <strain evidence="4">SD108</strain>
    </source>
</reference>
<dbReference type="SUPFAM" id="SSF81698">
    <property type="entry name" value="FF domain"/>
    <property type="match status" value="1"/>
</dbReference>
<dbReference type="EMBL" id="JQFK01000015">
    <property type="protein sequence ID" value="KGK38828.1"/>
    <property type="molecule type" value="Genomic_DNA"/>
</dbReference>
<evidence type="ECO:0000259" key="2">
    <source>
        <dbReference type="Pfam" id="PF01846"/>
    </source>
</evidence>
<dbReference type="VEuPathDB" id="FungiDB:C5L36_0B01350"/>
<organism evidence="3 4">
    <name type="scientific">Pichia kudriavzevii</name>
    <name type="common">Yeast</name>
    <name type="synonym">Issatchenkia orientalis</name>
    <dbReference type="NCBI Taxonomy" id="4909"/>
    <lineage>
        <taxon>Eukaryota</taxon>
        <taxon>Fungi</taxon>
        <taxon>Dikarya</taxon>
        <taxon>Ascomycota</taxon>
        <taxon>Saccharomycotina</taxon>
        <taxon>Pichiomycetes</taxon>
        <taxon>Pichiales</taxon>
        <taxon>Pichiaceae</taxon>
        <taxon>Pichia</taxon>
    </lineage>
</organism>
<dbReference type="Gene3D" id="1.10.10.440">
    <property type="entry name" value="FF domain"/>
    <property type="match status" value="1"/>
</dbReference>
<dbReference type="AlphaFoldDB" id="A0A099P1A8"/>
<gene>
    <name evidence="3" type="ORF">JL09_g2047</name>
</gene>
<dbReference type="InterPro" id="IPR002713">
    <property type="entry name" value="FF_domain"/>
</dbReference>
<sequence>MEEAQSKRRKLDDKHSGAKTESRMESSDEQQLNVSDLENDDLSEHSNEEECCLALSDLDDLEDFDDGETHIDASDPLVAEYLTKYPKITKLINNASDTSQLLAVNFIRLLEKHQIDPFASYDLDVEEIVEDEEYIINQCNNLDDSQRRDLWDEYCRVQGEAEITNKVSNFIEYDTPELQFVSFLKSLNEFKFPKFYTDFNRQIKRKSKVDNDQRYDHLCGCISQNVRQQIYNKWVQFYKLPVAEKSKALAGKLGKYKNKTFDQVLELIKTKKLDLWEIYFLPEDEINELKGTVFS</sequence>
<feature type="domain" description="FF" evidence="2">
    <location>
        <begin position="105"/>
        <end position="154"/>
    </location>
</feature>
<dbReference type="InterPro" id="IPR036517">
    <property type="entry name" value="FF_domain_sf"/>
</dbReference>
<accession>A0A099P1A8</accession>
<name>A0A099P1A8_PICKU</name>
<feature type="compositionally biased region" description="Basic and acidic residues" evidence="1">
    <location>
        <begin position="1"/>
        <end position="26"/>
    </location>
</feature>
<evidence type="ECO:0000313" key="3">
    <source>
        <dbReference type="EMBL" id="KGK38828.1"/>
    </source>
</evidence>
<feature type="region of interest" description="Disordered" evidence="1">
    <location>
        <begin position="1"/>
        <end position="46"/>
    </location>
</feature>
<proteinExistence type="predicted"/>
<dbReference type="Proteomes" id="UP000029867">
    <property type="component" value="Unassembled WGS sequence"/>
</dbReference>
<dbReference type="Pfam" id="PF01846">
    <property type="entry name" value="FF"/>
    <property type="match status" value="1"/>
</dbReference>
<comment type="caution">
    <text evidence="3">The sequence shown here is derived from an EMBL/GenBank/DDBJ whole genome shotgun (WGS) entry which is preliminary data.</text>
</comment>
<protein>
    <recommendedName>
        <fullName evidence="2">FF domain-containing protein</fullName>
    </recommendedName>
</protein>
<evidence type="ECO:0000256" key="1">
    <source>
        <dbReference type="SAM" id="MobiDB-lite"/>
    </source>
</evidence>